<protein>
    <recommendedName>
        <fullName evidence="3">FAD-binding domain-containing protein</fullName>
    </recommendedName>
</protein>
<sequence length="54" mass="6098">MTVQLSNGETGRADLLIAADGIYSNIRHSIFGEEFKPHYAGQGVWRYTVFAPRR</sequence>
<dbReference type="InterPro" id="IPR036188">
    <property type="entry name" value="FAD/NAD-bd_sf"/>
</dbReference>
<reference evidence="1" key="2">
    <citation type="submission" date="2024-03" db="EMBL/GenBank/DDBJ databases">
        <authorList>
            <person name="Bromfield E.S.P."/>
            <person name="Cloutier S."/>
        </authorList>
    </citation>
    <scope>NUCLEOTIDE SEQUENCE</scope>
    <source>
        <strain evidence="1">5S5</strain>
    </source>
</reference>
<evidence type="ECO:0000313" key="1">
    <source>
        <dbReference type="EMBL" id="WXC79161.1"/>
    </source>
</evidence>
<reference evidence="1" key="1">
    <citation type="journal article" date="2021" name="Int. J. Syst. Evol. Microbiol.">
        <title>Bradyrhizobium septentrionale sp. nov. (sv. septentrionale) and Bradyrhizobium quebecense sp. nov. (sv. septentrionale) associated with legumes native to Canada possess rearranged symbiosis genes and numerous insertion sequences.</title>
        <authorList>
            <person name="Bromfield E.S.P."/>
            <person name="Cloutier S."/>
        </authorList>
    </citation>
    <scope>NUCLEOTIDE SEQUENCE</scope>
    <source>
        <strain evidence="1">5S5</strain>
    </source>
</reference>
<name>A0ABZ2NYG5_9BRAD</name>
<dbReference type="RefSeq" id="WP_224924200.1">
    <property type="nucleotide sequence ID" value="NZ_CP147708.1"/>
</dbReference>
<dbReference type="Gene3D" id="3.50.50.60">
    <property type="entry name" value="FAD/NAD(P)-binding domain"/>
    <property type="match status" value="1"/>
</dbReference>
<evidence type="ECO:0000313" key="2">
    <source>
        <dbReference type="Proteomes" id="UP001432046"/>
    </source>
</evidence>
<proteinExistence type="predicted"/>
<dbReference type="EMBL" id="CP147711">
    <property type="protein sequence ID" value="WXC79161.1"/>
    <property type="molecule type" value="Genomic_DNA"/>
</dbReference>
<organism evidence="1 2">
    <name type="scientific">Bradyrhizobium septentrionale</name>
    <dbReference type="NCBI Taxonomy" id="1404411"/>
    <lineage>
        <taxon>Bacteria</taxon>
        <taxon>Pseudomonadati</taxon>
        <taxon>Pseudomonadota</taxon>
        <taxon>Alphaproteobacteria</taxon>
        <taxon>Hyphomicrobiales</taxon>
        <taxon>Nitrobacteraceae</taxon>
        <taxon>Bradyrhizobium</taxon>
    </lineage>
</organism>
<gene>
    <name evidence="1" type="ORF">WDK88_39200</name>
</gene>
<evidence type="ECO:0008006" key="3">
    <source>
        <dbReference type="Google" id="ProtNLM"/>
    </source>
</evidence>
<keyword evidence="2" id="KW-1185">Reference proteome</keyword>
<dbReference type="SUPFAM" id="SSF51905">
    <property type="entry name" value="FAD/NAD(P)-binding domain"/>
    <property type="match status" value="1"/>
</dbReference>
<dbReference type="Proteomes" id="UP001432046">
    <property type="component" value="Chromosome"/>
</dbReference>
<accession>A0ABZ2NYG5</accession>